<feature type="transmembrane region" description="Helical" evidence="7">
    <location>
        <begin position="276"/>
        <end position="298"/>
    </location>
</feature>
<keyword evidence="10" id="KW-1185">Reference proteome</keyword>
<protein>
    <submittedName>
        <fullName evidence="9">Acyltransferase</fullName>
    </submittedName>
</protein>
<feature type="transmembrane region" description="Helical" evidence="7">
    <location>
        <begin position="108"/>
        <end position="129"/>
    </location>
</feature>
<evidence type="ECO:0000256" key="3">
    <source>
        <dbReference type="ARBA" id="ARBA00022475"/>
    </source>
</evidence>
<dbReference type="PANTHER" id="PTHR40074:SF2">
    <property type="entry name" value="O-ACETYLTRANSFERASE WECH"/>
    <property type="match status" value="1"/>
</dbReference>
<evidence type="ECO:0000259" key="8">
    <source>
        <dbReference type="Pfam" id="PF01757"/>
    </source>
</evidence>
<organism evidence="9 10">
    <name type="scientific">Hymenobacter lucidus</name>
    <dbReference type="NCBI Taxonomy" id="2880930"/>
    <lineage>
        <taxon>Bacteria</taxon>
        <taxon>Pseudomonadati</taxon>
        <taxon>Bacteroidota</taxon>
        <taxon>Cytophagia</taxon>
        <taxon>Cytophagales</taxon>
        <taxon>Hymenobacteraceae</taxon>
        <taxon>Hymenobacter</taxon>
    </lineage>
</organism>
<comment type="caution">
    <text evidence="9">The sequence shown here is derived from an EMBL/GenBank/DDBJ whole genome shotgun (WGS) entry which is preliminary data.</text>
</comment>
<evidence type="ECO:0000256" key="1">
    <source>
        <dbReference type="ARBA" id="ARBA00004651"/>
    </source>
</evidence>
<evidence type="ECO:0000256" key="7">
    <source>
        <dbReference type="SAM" id="Phobius"/>
    </source>
</evidence>
<feature type="transmembrane region" description="Helical" evidence="7">
    <location>
        <begin position="194"/>
        <end position="212"/>
    </location>
</feature>
<evidence type="ECO:0000256" key="6">
    <source>
        <dbReference type="ARBA" id="ARBA00023136"/>
    </source>
</evidence>
<dbReference type="InterPro" id="IPR002656">
    <property type="entry name" value="Acyl_transf_3_dom"/>
</dbReference>
<feature type="transmembrane region" description="Helical" evidence="7">
    <location>
        <begin position="310"/>
        <end position="333"/>
    </location>
</feature>
<keyword evidence="9" id="KW-0012">Acyltransferase</keyword>
<accession>A0ABS8AKG1</accession>
<dbReference type="GO" id="GO:0016746">
    <property type="term" value="F:acyltransferase activity"/>
    <property type="evidence" value="ECO:0007669"/>
    <property type="project" value="UniProtKB-KW"/>
</dbReference>
<feature type="transmembrane region" description="Helical" evidence="7">
    <location>
        <begin position="27"/>
        <end position="46"/>
    </location>
</feature>
<evidence type="ECO:0000256" key="4">
    <source>
        <dbReference type="ARBA" id="ARBA00022692"/>
    </source>
</evidence>
<reference evidence="9" key="1">
    <citation type="submission" date="2021-10" db="EMBL/GenBank/DDBJ databases">
        <authorList>
            <person name="Dean J.D."/>
            <person name="Kim M.K."/>
            <person name="Newey C.N."/>
            <person name="Stoker T.S."/>
            <person name="Thompson D.W."/>
            <person name="Grose J.H."/>
        </authorList>
    </citation>
    <scope>NUCLEOTIDE SEQUENCE</scope>
    <source>
        <strain evidence="9">BT178</strain>
    </source>
</reference>
<dbReference type="EMBL" id="JAJADR010000001">
    <property type="protein sequence ID" value="MCB2406634.1"/>
    <property type="molecule type" value="Genomic_DNA"/>
</dbReference>
<keyword evidence="6 7" id="KW-0472">Membrane</keyword>
<comment type="similarity">
    <text evidence="2">Belongs to the acyltransferase 3 family.</text>
</comment>
<proteinExistence type="inferred from homology"/>
<feature type="transmembrane region" description="Helical" evidence="7">
    <location>
        <begin position="345"/>
        <end position="366"/>
    </location>
</feature>
<comment type="subcellular location">
    <subcellularLocation>
        <location evidence="1">Cell membrane</location>
        <topology evidence="1">Multi-pass membrane protein</topology>
    </subcellularLocation>
</comment>
<dbReference type="Proteomes" id="UP001165296">
    <property type="component" value="Unassembled WGS sequence"/>
</dbReference>
<evidence type="ECO:0000256" key="5">
    <source>
        <dbReference type="ARBA" id="ARBA00022989"/>
    </source>
</evidence>
<keyword evidence="4 7" id="KW-0812">Transmembrane</keyword>
<name>A0ABS8AKG1_9BACT</name>
<dbReference type="RefSeq" id="WP_226170788.1">
    <property type="nucleotide sequence ID" value="NZ_JAJADR010000001.1"/>
</dbReference>
<keyword evidence="5 7" id="KW-1133">Transmembrane helix</keyword>
<sequence length="383" mass="43226">MQTVSTLDLPAAEATPARLHPFLSQKLRFWSLVAMVLLVYVHGYNLHPRYLQPWTPVDEPLSVGAWVQYLLANGLLRFRIPILFAISGYLFAFHDTRAPHKVRVKRRVLTLLVPYLLWSAFGLGLTWAMEQYGPTRQLVLDASLSIFGPENPFVSGYSPGELLLRWLLFPIPFQLWFLRGLLVYNLAYPWLRKAVLQAPKVYFPVAGLLWLLDISVPPLLEGTGLVFFALGVWLQKRNVNLLTPPQWLRPGLLAVVWLALLAGKTSLAFASEHPPFIPMLLLHKTAEALGILVMWFGTDALVRVAMRQAWFVWLTGFSFMIYALHVPLVNYATEAALHQWPDQQLLVYLLLPLAVVVLAVLLGAVLRRLLPALYSVLTGGRGL</sequence>
<evidence type="ECO:0000313" key="9">
    <source>
        <dbReference type="EMBL" id="MCB2406634.1"/>
    </source>
</evidence>
<feature type="transmembrane region" description="Helical" evidence="7">
    <location>
        <begin position="163"/>
        <end position="182"/>
    </location>
</feature>
<evidence type="ECO:0000256" key="2">
    <source>
        <dbReference type="ARBA" id="ARBA00007400"/>
    </source>
</evidence>
<feature type="domain" description="Acyltransferase 3" evidence="8">
    <location>
        <begin position="33"/>
        <end position="363"/>
    </location>
</feature>
<gene>
    <name evidence="9" type="ORF">LGH74_01470</name>
</gene>
<keyword evidence="9" id="KW-0808">Transferase</keyword>
<feature type="transmembrane region" description="Helical" evidence="7">
    <location>
        <begin position="66"/>
        <end position="92"/>
    </location>
</feature>
<keyword evidence="3" id="KW-1003">Cell membrane</keyword>
<dbReference type="Pfam" id="PF01757">
    <property type="entry name" value="Acyl_transf_3"/>
    <property type="match status" value="1"/>
</dbReference>
<evidence type="ECO:0000313" key="10">
    <source>
        <dbReference type="Proteomes" id="UP001165296"/>
    </source>
</evidence>
<dbReference type="PANTHER" id="PTHR40074">
    <property type="entry name" value="O-ACETYLTRANSFERASE WECH"/>
    <property type="match status" value="1"/>
</dbReference>